<dbReference type="PROSITE" id="PS00595">
    <property type="entry name" value="AA_TRANSFER_CLASS_5"/>
    <property type="match status" value="1"/>
</dbReference>
<dbReference type="InterPro" id="IPR015424">
    <property type="entry name" value="PyrdxlP-dep_Trfase"/>
</dbReference>
<dbReference type="AlphaFoldDB" id="A0A0D2GC60"/>
<evidence type="ECO:0000256" key="2">
    <source>
        <dbReference type="ARBA" id="ARBA00009236"/>
    </source>
</evidence>
<comment type="cofactor">
    <cofactor evidence="1 7 9">
        <name>pyridoxal 5'-phosphate</name>
        <dbReference type="ChEBI" id="CHEBI:597326"/>
    </cofactor>
</comment>
<dbReference type="PANTHER" id="PTHR21152:SF40">
    <property type="entry name" value="ALANINE--GLYOXYLATE AMINOTRANSFERASE"/>
    <property type="match status" value="1"/>
</dbReference>
<dbReference type="PATRIC" id="fig|1429043.3.peg.4078"/>
<dbReference type="PANTHER" id="PTHR21152">
    <property type="entry name" value="AMINOTRANSFERASE CLASS V"/>
    <property type="match status" value="1"/>
</dbReference>
<dbReference type="Pfam" id="PF00266">
    <property type="entry name" value="Aminotran_5"/>
    <property type="match status" value="1"/>
</dbReference>
<dbReference type="GO" id="GO:0004760">
    <property type="term" value="F:L-serine-pyruvate transaminase activity"/>
    <property type="evidence" value="ECO:0007669"/>
    <property type="project" value="TreeGrafter"/>
</dbReference>
<feature type="binding site" evidence="6">
    <location>
        <position position="348"/>
    </location>
    <ligand>
        <name>substrate</name>
    </ligand>
</feature>
<keyword evidence="4 11" id="KW-0808">Transferase</keyword>
<organism evidence="11 12">
    <name type="scientific">Dethiosulfatarculus sandiegensis</name>
    <dbReference type="NCBI Taxonomy" id="1429043"/>
    <lineage>
        <taxon>Bacteria</taxon>
        <taxon>Pseudomonadati</taxon>
        <taxon>Thermodesulfobacteriota</taxon>
        <taxon>Desulfarculia</taxon>
        <taxon>Desulfarculales</taxon>
        <taxon>Desulfarculaceae</taxon>
        <taxon>Dethiosulfatarculus</taxon>
    </lineage>
</organism>
<evidence type="ECO:0000256" key="7">
    <source>
        <dbReference type="PIRSR" id="PIRSR000524-50"/>
    </source>
</evidence>
<dbReference type="GO" id="GO:0008453">
    <property type="term" value="F:alanine-glyoxylate transaminase activity"/>
    <property type="evidence" value="ECO:0007669"/>
    <property type="project" value="TreeGrafter"/>
</dbReference>
<feature type="modified residue" description="N6-(pyridoxal phosphate)lysine" evidence="7">
    <location>
        <position position="201"/>
    </location>
</feature>
<protein>
    <submittedName>
        <fullName evidence="11">Alanine--glyoxylate aminotransferase</fullName>
    </submittedName>
</protein>
<comment type="similarity">
    <text evidence="2 8">Belongs to the class-V pyridoxal-phosphate-dependent aminotransferase family.</text>
</comment>
<dbReference type="STRING" id="1429043.X474_19235"/>
<evidence type="ECO:0000259" key="10">
    <source>
        <dbReference type="Pfam" id="PF00266"/>
    </source>
</evidence>
<dbReference type="InterPro" id="IPR015421">
    <property type="entry name" value="PyrdxlP-dep_Trfase_major"/>
</dbReference>
<gene>
    <name evidence="11" type="ORF">X474_19235</name>
</gene>
<dbReference type="InParanoid" id="A0A0D2GC60"/>
<evidence type="ECO:0000256" key="8">
    <source>
        <dbReference type="RuleBase" id="RU004075"/>
    </source>
</evidence>
<evidence type="ECO:0000256" key="6">
    <source>
        <dbReference type="PIRSR" id="PIRSR000524-1"/>
    </source>
</evidence>
<accession>A0A0D2GC60</accession>
<evidence type="ECO:0000313" key="11">
    <source>
        <dbReference type="EMBL" id="KIX12467.1"/>
    </source>
</evidence>
<comment type="caution">
    <text evidence="11">The sequence shown here is derived from an EMBL/GenBank/DDBJ whole genome shotgun (WGS) entry which is preliminary data.</text>
</comment>
<dbReference type="Gene3D" id="3.90.1150.10">
    <property type="entry name" value="Aspartate Aminotransferase, domain 1"/>
    <property type="match status" value="1"/>
</dbReference>
<keyword evidence="12" id="KW-1185">Reference proteome</keyword>
<dbReference type="InterPro" id="IPR015422">
    <property type="entry name" value="PyrdxlP-dep_Trfase_small"/>
</dbReference>
<evidence type="ECO:0000256" key="5">
    <source>
        <dbReference type="ARBA" id="ARBA00022898"/>
    </source>
</evidence>
<dbReference type="EMBL" id="AZAC01000032">
    <property type="protein sequence ID" value="KIX12467.1"/>
    <property type="molecule type" value="Genomic_DNA"/>
</dbReference>
<keyword evidence="5 7" id="KW-0663">Pyridoxal phosphate</keyword>
<evidence type="ECO:0000256" key="1">
    <source>
        <dbReference type="ARBA" id="ARBA00001933"/>
    </source>
</evidence>
<evidence type="ECO:0000256" key="3">
    <source>
        <dbReference type="ARBA" id="ARBA00022576"/>
    </source>
</evidence>
<dbReference type="InterPro" id="IPR020578">
    <property type="entry name" value="Aminotrans_V_PyrdxlP_BS"/>
</dbReference>
<evidence type="ECO:0000256" key="4">
    <source>
        <dbReference type="ARBA" id="ARBA00022679"/>
    </source>
</evidence>
<reference evidence="11 12" key="1">
    <citation type="submission" date="2013-11" db="EMBL/GenBank/DDBJ databases">
        <title>Metagenomic analysis of a methanogenic consortium involved in long chain n-alkane degradation.</title>
        <authorList>
            <person name="Davidova I.A."/>
            <person name="Callaghan A.V."/>
            <person name="Wawrik B."/>
            <person name="Pruitt S."/>
            <person name="Marks C."/>
            <person name="Duncan K.E."/>
            <person name="Suflita J.M."/>
        </authorList>
    </citation>
    <scope>NUCLEOTIDE SEQUENCE [LARGE SCALE GENOMIC DNA]</scope>
    <source>
        <strain evidence="11 12">SPR</strain>
    </source>
</reference>
<name>A0A0D2GC60_9BACT</name>
<dbReference type="FunFam" id="3.40.640.10:FF:000027">
    <property type="entry name" value="Serine--pyruvate aminotransferase, mitochondrial"/>
    <property type="match status" value="1"/>
</dbReference>
<keyword evidence="3 11" id="KW-0032">Aminotransferase</keyword>
<proteinExistence type="inferred from homology"/>
<dbReference type="InterPro" id="IPR024169">
    <property type="entry name" value="SP_NH2Trfase/AEP_transaminase"/>
</dbReference>
<dbReference type="GO" id="GO:0019265">
    <property type="term" value="P:glycine biosynthetic process, by transamination of glyoxylate"/>
    <property type="evidence" value="ECO:0007669"/>
    <property type="project" value="TreeGrafter"/>
</dbReference>
<dbReference type="Proteomes" id="UP000032233">
    <property type="component" value="Unassembled WGS sequence"/>
</dbReference>
<feature type="domain" description="Aminotransferase class V" evidence="10">
    <location>
        <begin position="40"/>
        <end position="338"/>
    </location>
</feature>
<evidence type="ECO:0000313" key="12">
    <source>
        <dbReference type="Proteomes" id="UP000032233"/>
    </source>
</evidence>
<dbReference type="SUPFAM" id="SSF53383">
    <property type="entry name" value="PLP-dependent transferases"/>
    <property type="match status" value="1"/>
</dbReference>
<dbReference type="RefSeq" id="WP_197282167.1">
    <property type="nucleotide sequence ID" value="NZ_AZAC01000032.1"/>
</dbReference>
<evidence type="ECO:0000256" key="9">
    <source>
        <dbReference type="RuleBase" id="RU004504"/>
    </source>
</evidence>
<dbReference type="InterPro" id="IPR000192">
    <property type="entry name" value="Aminotrans_V_dom"/>
</dbReference>
<sequence>MSQAPNFTEVDPGLRVLMGPGPSDVSPKVLRAMAAPCIGHLDPYFLTKMDETQTMLRYLFETEHALTMPISGTGSAGMETCLVNLIEPGDKVMVCVNGVFGARMADIVERLGGELIRLDFPWGRAVAPETVLKKAKKAGPDLICVVHAETSTGAVSSLSDLSQAAGEVGALFVVDCVTSLGGMPVGIDANKVDAAYSGTQKCLSCPPGLSPVTLSSRALDKLNRRKQKVVSWYLDLTMLGSYWGAERKYHHTAPINMIFALHQALRDICTEGLETRFERHRLHHKALVAAMEGMGLSMVVPENERLPMLNTVYIPQGADDLGVRKALLNQYGIEIGGGLGDLAGKVWRVGLMGSSANRRNLTLFITALKSILEQQGVKIKPGALGAMNNIYDQ</sequence>
<dbReference type="PIRSF" id="PIRSF000524">
    <property type="entry name" value="SPT"/>
    <property type="match status" value="1"/>
</dbReference>
<dbReference type="Gene3D" id="3.40.640.10">
    <property type="entry name" value="Type I PLP-dependent aspartate aminotransferase-like (Major domain)"/>
    <property type="match status" value="1"/>
</dbReference>